<dbReference type="Proteomes" id="UP000613580">
    <property type="component" value="Unassembled WGS sequence"/>
</dbReference>
<evidence type="ECO:0000259" key="6">
    <source>
        <dbReference type="Pfam" id="PF21314"/>
    </source>
</evidence>
<dbReference type="EMBL" id="JACAZE010000006">
    <property type="protein sequence ID" value="KAF7313982.1"/>
    <property type="molecule type" value="Genomic_DNA"/>
</dbReference>
<keyword evidence="4" id="KW-0812">Transmembrane</keyword>
<organism evidence="7 8">
    <name type="scientific">Mycena chlorophos</name>
    <name type="common">Agaric fungus</name>
    <name type="synonym">Agaricus chlorophos</name>
    <dbReference type="NCBI Taxonomy" id="658473"/>
    <lineage>
        <taxon>Eukaryota</taxon>
        <taxon>Fungi</taxon>
        <taxon>Dikarya</taxon>
        <taxon>Basidiomycota</taxon>
        <taxon>Agaricomycotina</taxon>
        <taxon>Agaricomycetes</taxon>
        <taxon>Agaricomycetidae</taxon>
        <taxon>Agaricales</taxon>
        <taxon>Marasmiineae</taxon>
        <taxon>Mycenaceae</taxon>
        <taxon>Mycena</taxon>
    </lineage>
</organism>
<feature type="transmembrane region" description="Helical" evidence="4">
    <location>
        <begin position="154"/>
        <end position="176"/>
    </location>
</feature>
<dbReference type="OrthoDB" id="3040497at2759"/>
<evidence type="ECO:0000313" key="7">
    <source>
        <dbReference type="EMBL" id="KAF7313982.1"/>
    </source>
</evidence>
<keyword evidence="8" id="KW-1185">Reference proteome</keyword>
<gene>
    <name evidence="7" type="ORF">HMN09_00556700</name>
</gene>
<evidence type="ECO:0000313" key="8">
    <source>
        <dbReference type="Proteomes" id="UP000613580"/>
    </source>
</evidence>
<dbReference type="AlphaFoldDB" id="A0A8H6WDM5"/>
<feature type="domain" description="Epidermal growth factor receptor-like transmembrane-juxtamembrane segment" evidence="6">
    <location>
        <begin position="155"/>
        <end position="188"/>
    </location>
</feature>
<keyword evidence="2" id="KW-0547">Nucleotide-binding</keyword>
<keyword evidence="4" id="KW-1133">Transmembrane helix</keyword>
<dbReference type="Pfam" id="PF21314">
    <property type="entry name" value="TM_ErbB1"/>
    <property type="match status" value="1"/>
</dbReference>
<comment type="caution">
    <text evidence="7">The sequence shown here is derived from an EMBL/GenBank/DDBJ whole genome shotgun (WGS) entry which is preliminary data.</text>
</comment>
<evidence type="ECO:0000256" key="4">
    <source>
        <dbReference type="SAM" id="Phobius"/>
    </source>
</evidence>
<dbReference type="InterPro" id="IPR049328">
    <property type="entry name" value="TM_ErbB1"/>
</dbReference>
<name>A0A8H6WDM5_MYCCL</name>
<sequence length="216" mass="23317">MRLLGAFIPALLLGVLAQARQVEVTLDDTSPQIVYTVPPLRGCQSDACNPANLYNGTSSTASALVIVPFTGTAAAIHLGVNGTIMFQLDGIYVGEYSGLDVDDITTAFTMNNLSNQLHVLTMNAFETKNWDVVAPMQIDYIVYTTNRTTNHTPAIVGGVVGGVAFFALLFLAMALFRRWKQKQRRATRGSWVGRWSDKPNIQMAGMNATANVGAST</sequence>
<keyword evidence="3" id="KW-0067">ATP-binding</keyword>
<dbReference type="GO" id="GO:0005524">
    <property type="term" value="F:ATP binding"/>
    <property type="evidence" value="ECO:0007669"/>
    <property type="project" value="UniProtKB-KW"/>
</dbReference>
<keyword evidence="4" id="KW-0472">Membrane</keyword>
<evidence type="ECO:0000256" key="2">
    <source>
        <dbReference type="ARBA" id="ARBA00022741"/>
    </source>
</evidence>
<evidence type="ECO:0000256" key="3">
    <source>
        <dbReference type="ARBA" id="ARBA00022840"/>
    </source>
</evidence>
<reference evidence="7" key="1">
    <citation type="submission" date="2020-05" db="EMBL/GenBank/DDBJ databases">
        <title>Mycena genomes resolve the evolution of fungal bioluminescence.</title>
        <authorList>
            <person name="Tsai I.J."/>
        </authorList>
    </citation>
    <scope>NUCLEOTIDE SEQUENCE</scope>
    <source>
        <strain evidence="7">110903Hualien_Pintung</strain>
    </source>
</reference>
<keyword evidence="5" id="KW-0732">Signal</keyword>
<evidence type="ECO:0000256" key="5">
    <source>
        <dbReference type="SAM" id="SignalP"/>
    </source>
</evidence>
<feature type="chain" id="PRO_5034661368" description="Epidermal growth factor receptor-like transmembrane-juxtamembrane segment domain-containing protein" evidence="5">
    <location>
        <begin position="20"/>
        <end position="216"/>
    </location>
</feature>
<protein>
    <recommendedName>
        <fullName evidence="6">Epidermal growth factor receptor-like transmembrane-juxtamembrane segment domain-containing protein</fullName>
    </recommendedName>
</protein>
<feature type="signal peptide" evidence="5">
    <location>
        <begin position="1"/>
        <end position="19"/>
    </location>
</feature>
<evidence type="ECO:0000256" key="1">
    <source>
        <dbReference type="ARBA" id="ARBA00022553"/>
    </source>
</evidence>
<accession>A0A8H6WDM5</accession>
<proteinExistence type="predicted"/>
<keyword evidence="1" id="KW-0597">Phosphoprotein</keyword>